<dbReference type="InterPro" id="IPR016166">
    <property type="entry name" value="FAD-bd_PCMH"/>
</dbReference>
<dbReference type="InterPro" id="IPR016169">
    <property type="entry name" value="FAD-bd_PCMH_sub2"/>
</dbReference>
<dbReference type="Gene3D" id="3.30.43.10">
    <property type="entry name" value="Uridine Diphospho-n-acetylenolpyruvylglucosamine Reductase, domain 2"/>
    <property type="match status" value="1"/>
</dbReference>
<name>A0A6A6I2H7_9PLEO</name>
<dbReference type="AlphaFoldDB" id="A0A6A6I2H7"/>
<dbReference type="RefSeq" id="XP_033679176.1">
    <property type="nucleotide sequence ID" value="XM_033826085.1"/>
</dbReference>
<evidence type="ECO:0000256" key="4">
    <source>
        <dbReference type="ARBA" id="ARBA00022827"/>
    </source>
</evidence>
<gene>
    <name evidence="8" type="ORF">BU26DRAFT_491537</name>
</gene>
<keyword evidence="3" id="KW-0285">Flavoprotein</keyword>
<dbReference type="PANTHER" id="PTHR42973">
    <property type="entry name" value="BINDING OXIDOREDUCTASE, PUTATIVE (AFU_ORTHOLOGUE AFUA_1G17690)-RELATED"/>
    <property type="match status" value="1"/>
</dbReference>
<dbReference type="PANTHER" id="PTHR42973:SF39">
    <property type="entry name" value="FAD-BINDING PCMH-TYPE DOMAIN-CONTAINING PROTEIN"/>
    <property type="match status" value="1"/>
</dbReference>
<protein>
    <submittedName>
        <fullName evidence="8">FAD/FMN-containing dehydrogenase</fullName>
    </submittedName>
</protein>
<feature type="compositionally biased region" description="Basic and acidic residues" evidence="6">
    <location>
        <begin position="98"/>
        <end position="117"/>
    </location>
</feature>
<dbReference type="EMBL" id="ML987203">
    <property type="protein sequence ID" value="KAF2244172.1"/>
    <property type="molecule type" value="Genomic_DNA"/>
</dbReference>
<feature type="domain" description="FAD-binding PCMH-type" evidence="7">
    <location>
        <begin position="137"/>
        <end position="308"/>
    </location>
</feature>
<dbReference type="GeneID" id="54579415"/>
<evidence type="ECO:0000256" key="3">
    <source>
        <dbReference type="ARBA" id="ARBA00022630"/>
    </source>
</evidence>
<dbReference type="Gene3D" id="3.40.462.20">
    <property type="match status" value="1"/>
</dbReference>
<dbReference type="Gene3D" id="3.30.465.10">
    <property type="match status" value="1"/>
</dbReference>
<evidence type="ECO:0000313" key="9">
    <source>
        <dbReference type="Proteomes" id="UP000800094"/>
    </source>
</evidence>
<keyword evidence="4" id="KW-0274">FAD</keyword>
<dbReference type="GO" id="GO:0016491">
    <property type="term" value="F:oxidoreductase activity"/>
    <property type="evidence" value="ECO:0007669"/>
    <property type="project" value="UniProtKB-KW"/>
</dbReference>
<evidence type="ECO:0000256" key="6">
    <source>
        <dbReference type="SAM" id="MobiDB-lite"/>
    </source>
</evidence>
<dbReference type="SUPFAM" id="SSF56176">
    <property type="entry name" value="FAD-binding/transporter-associated domain-like"/>
    <property type="match status" value="1"/>
</dbReference>
<reference evidence="8" key="1">
    <citation type="journal article" date="2020" name="Stud. Mycol.">
        <title>101 Dothideomycetes genomes: a test case for predicting lifestyles and emergence of pathogens.</title>
        <authorList>
            <person name="Haridas S."/>
            <person name="Albert R."/>
            <person name="Binder M."/>
            <person name="Bloem J."/>
            <person name="Labutti K."/>
            <person name="Salamov A."/>
            <person name="Andreopoulos B."/>
            <person name="Baker S."/>
            <person name="Barry K."/>
            <person name="Bills G."/>
            <person name="Bluhm B."/>
            <person name="Cannon C."/>
            <person name="Castanera R."/>
            <person name="Culley D."/>
            <person name="Daum C."/>
            <person name="Ezra D."/>
            <person name="Gonzalez J."/>
            <person name="Henrissat B."/>
            <person name="Kuo A."/>
            <person name="Liang C."/>
            <person name="Lipzen A."/>
            <person name="Lutzoni F."/>
            <person name="Magnuson J."/>
            <person name="Mondo S."/>
            <person name="Nolan M."/>
            <person name="Ohm R."/>
            <person name="Pangilinan J."/>
            <person name="Park H.-J."/>
            <person name="Ramirez L."/>
            <person name="Alfaro M."/>
            <person name="Sun H."/>
            <person name="Tritt A."/>
            <person name="Yoshinaga Y."/>
            <person name="Zwiers L.-H."/>
            <person name="Turgeon B."/>
            <person name="Goodwin S."/>
            <person name="Spatafora J."/>
            <person name="Crous P."/>
            <person name="Grigoriev I."/>
        </authorList>
    </citation>
    <scope>NUCLEOTIDE SEQUENCE</scope>
    <source>
        <strain evidence="8">CBS 122368</strain>
    </source>
</reference>
<accession>A0A6A6I2H7</accession>
<dbReference type="PROSITE" id="PS51387">
    <property type="entry name" value="FAD_PCMH"/>
    <property type="match status" value="1"/>
</dbReference>
<dbReference type="OrthoDB" id="415825at2759"/>
<feature type="region of interest" description="Disordered" evidence="6">
    <location>
        <begin position="84"/>
        <end position="121"/>
    </location>
</feature>
<evidence type="ECO:0000256" key="5">
    <source>
        <dbReference type="ARBA" id="ARBA00023002"/>
    </source>
</evidence>
<keyword evidence="5" id="KW-0560">Oxidoreductase</keyword>
<organism evidence="8 9">
    <name type="scientific">Trematosphaeria pertusa</name>
    <dbReference type="NCBI Taxonomy" id="390896"/>
    <lineage>
        <taxon>Eukaryota</taxon>
        <taxon>Fungi</taxon>
        <taxon>Dikarya</taxon>
        <taxon>Ascomycota</taxon>
        <taxon>Pezizomycotina</taxon>
        <taxon>Dothideomycetes</taxon>
        <taxon>Pleosporomycetidae</taxon>
        <taxon>Pleosporales</taxon>
        <taxon>Massarineae</taxon>
        <taxon>Trematosphaeriaceae</taxon>
        <taxon>Trematosphaeria</taxon>
    </lineage>
</organism>
<dbReference type="InterPro" id="IPR036318">
    <property type="entry name" value="FAD-bd_PCMH-like_sf"/>
</dbReference>
<dbReference type="Proteomes" id="UP000800094">
    <property type="component" value="Unassembled WGS sequence"/>
</dbReference>
<dbReference type="InterPro" id="IPR016167">
    <property type="entry name" value="FAD-bd_PCMH_sub1"/>
</dbReference>
<comment type="cofactor">
    <cofactor evidence="1">
        <name>FAD</name>
        <dbReference type="ChEBI" id="CHEBI:57692"/>
    </cofactor>
</comment>
<keyword evidence="9" id="KW-1185">Reference proteome</keyword>
<dbReference type="Pfam" id="PF01565">
    <property type="entry name" value="FAD_binding_4"/>
    <property type="match status" value="1"/>
</dbReference>
<evidence type="ECO:0000313" key="8">
    <source>
        <dbReference type="EMBL" id="KAF2244172.1"/>
    </source>
</evidence>
<evidence type="ECO:0000256" key="2">
    <source>
        <dbReference type="ARBA" id="ARBA00005466"/>
    </source>
</evidence>
<dbReference type="GO" id="GO:0071949">
    <property type="term" value="F:FAD binding"/>
    <property type="evidence" value="ECO:0007669"/>
    <property type="project" value="InterPro"/>
</dbReference>
<proteinExistence type="inferred from homology"/>
<evidence type="ECO:0000256" key="1">
    <source>
        <dbReference type="ARBA" id="ARBA00001974"/>
    </source>
</evidence>
<evidence type="ECO:0000259" key="7">
    <source>
        <dbReference type="PROSITE" id="PS51387"/>
    </source>
</evidence>
<dbReference type="InterPro" id="IPR050416">
    <property type="entry name" value="FAD-linked_Oxidoreductase"/>
</dbReference>
<dbReference type="InterPro" id="IPR006094">
    <property type="entry name" value="Oxid_FAD_bind_N"/>
</dbReference>
<comment type="similarity">
    <text evidence="2">Belongs to the oxygen-dependent FAD-linked oxidoreductase family.</text>
</comment>
<sequence>MVKLTASIVSRVDRSNSGSGHVRKPRPTVEHIQCQLLSIPAPYKTRPRGPVTKLISIAGRRISGSRIPLLRLVKKSATASDNFPPAKIPMKLPTIPDMKQRPDCHASKPYADEKADAKGSPGYEQARIGRVFNHRRPDRYPIAVVEATREQHIVDTVRLAIEKKCRVSVRSGGHSWAAWSVRDEAILLDLGNYKELYYDAATEVVRCSPSTVGRDLNGYLETYGRLFVGGHCPDVGVGGFLLQGGMGWNCKNWGWACEKVNAIDVVTADGQELHCDANQNSELLWAARGAGPGFPAIVTRFYLETRPLPKVMMTSGYIYPVSEYRKAMGWITGIAGTYDADTEVVAVASYKPGGDEITILCLFTTFKNTEEQAKWALQEAESTHPSGTIEKWQFKPTSLKSEYEDQARANPAGHRYCADNAYIRNDADVVSVLEKAFTTLAHKKAFSLWYSMAPVSRRKLPDMALSMQSDHYFASYTIWEDEKDDRGCQQWVRDIFDKVERHSEGAYLGDADFQVRRTRFWGQEQGKKLIAIRKQWDSEGRVCGYLDAGDKSRAEGLPNEHEWLVGPKI</sequence>